<dbReference type="InterPro" id="IPR055352">
    <property type="entry name" value="CCD_aECM"/>
</dbReference>
<name>A0A183F443_HELPZ</name>
<organism evidence="4 5">
    <name type="scientific">Heligmosomoides polygyrus</name>
    <name type="common">Parasitic roundworm</name>
    <dbReference type="NCBI Taxonomy" id="6339"/>
    <lineage>
        <taxon>Eukaryota</taxon>
        <taxon>Metazoa</taxon>
        <taxon>Ecdysozoa</taxon>
        <taxon>Nematoda</taxon>
        <taxon>Chromadorea</taxon>
        <taxon>Rhabditida</taxon>
        <taxon>Rhabditina</taxon>
        <taxon>Rhabditomorpha</taxon>
        <taxon>Strongyloidea</taxon>
        <taxon>Heligmosomidae</taxon>
        <taxon>Heligmosomoides</taxon>
    </lineage>
</organism>
<gene>
    <name evidence="3" type="ORF">HPBE_LOCUS936</name>
</gene>
<dbReference type="AlphaFoldDB" id="A0A183F443"/>
<feature type="compositionally biased region" description="Basic and acidic residues" evidence="1">
    <location>
        <begin position="136"/>
        <end position="146"/>
    </location>
</feature>
<feature type="region of interest" description="Disordered" evidence="1">
    <location>
        <begin position="91"/>
        <end position="315"/>
    </location>
</feature>
<evidence type="ECO:0000313" key="4">
    <source>
        <dbReference type="Proteomes" id="UP000050761"/>
    </source>
</evidence>
<feature type="compositionally biased region" description="Basic and acidic residues" evidence="1">
    <location>
        <begin position="179"/>
        <end position="199"/>
    </location>
</feature>
<evidence type="ECO:0000313" key="3">
    <source>
        <dbReference type="EMBL" id="VDO19318.1"/>
    </source>
</evidence>
<feature type="compositionally biased region" description="Basic residues" evidence="1">
    <location>
        <begin position="162"/>
        <end position="178"/>
    </location>
</feature>
<protein>
    <recommendedName>
        <fullName evidence="2">aECM cysteine-cradle domain-containing protein</fullName>
    </recommendedName>
</protein>
<feature type="compositionally biased region" description="Basic and acidic residues" evidence="1">
    <location>
        <begin position="91"/>
        <end position="101"/>
    </location>
</feature>
<evidence type="ECO:0000259" key="2">
    <source>
        <dbReference type="Pfam" id="PF23626"/>
    </source>
</evidence>
<reference evidence="3 4" key="1">
    <citation type="submission" date="2018-11" db="EMBL/GenBank/DDBJ databases">
        <authorList>
            <consortium name="Pathogen Informatics"/>
        </authorList>
    </citation>
    <scope>NUCLEOTIDE SEQUENCE [LARGE SCALE GENOMIC DNA]</scope>
</reference>
<dbReference type="Pfam" id="PF23626">
    <property type="entry name" value="CCD_aECM"/>
    <property type="match status" value="1"/>
</dbReference>
<feature type="compositionally biased region" description="Low complexity" evidence="1">
    <location>
        <begin position="243"/>
        <end position="253"/>
    </location>
</feature>
<feature type="domain" description="aECM cysteine-cradle" evidence="2">
    <location>
        <begin position="338"/>
        <end position="366"/>
    </location>
</feature>
<accession>A0A183F443</accession>
<feature type="compositionally biased region" description="Basic and acidic residues" evidence="1">
    <location>
        <begin position="300"/>
        <end position="314"/>
    </location>
</feature>
<accession>A0A3P7WNV2</accession>
<sequence length="367" mass="43111">MELFRDDDTRYDATTPRESLYTTVLPSGEEQRSSARVFHEEAFAPPKQVMRTMQASPLRIKTIDSRVEPASSAETNAIRLLRREDELKKAMERHRLEVEQPRRRKLRKSRKSKKPSKKNKFVDEDAETPTVQATSEEFRSAIRRMPETQYMQRVPILTPSAARRHERVHASKTWKRRRMEPADEEVSKSLESFEKKADDEMVTEPPKKRKRTRKTGKSKRTKSITEEMRNERSRERSDEELQQQRQQQEQIQQRQHDDEIVSGHSASGLDELQVMERVSGDDRGAVEAQVPPPAQIQRRPAGEEQQVERRRTAEELGNTAIQIAFETIQEDEEEQKNKEHCAFIENYYPDLTCEKRTEYVAECQKYL</sequence>
<dbReference type="Proteomes" id="UP000050761">
    <property type="component" value="Unassembled WGS sequence"/>
</dbReference>
<dbReference type="OrthoDB" id="5876768at2759"/>
<dbReference type="WBParaSite" id="HPBE_0000093501-mRNA-1">
    <property type="protein sequence ID" value="HPBE_0000093501-mRNA-1"/>
    <property type="gene ID" value="HPBE_0000093501"/>
</dbReference>
<feature type="compositionally biased region" description="Basic residues" evidence="1">
    <location>
        <begin position="102"/>
        <end position="119"/>
    </location>
</feature>
<evidence type="ECO:0000256" key="1">
    <source>
        <dbReference type="SAM" id="MobiDB-lite"/>
    </source>
</evidence>
<keyword evidence="4" id="KW-1185">Reference proteome</keyword>
<proteinExistence type="predicted"/>
<feature type="compositionally biased region" description="Basic and acidic residues" evidence="1">
    <location>
        <begin position="223"/>
        <end position="239"/>
    </location>
</feature>
<feature type="compositionally biased region" description="Basic residues" evidence="1">
    <location>
        <begin position="207"/>
        <end position="222"/>
    </location>
</feature>
<evidence type="ECO:0000313" key="5">
    <source>
        <dbReference type="WBParaSite" id="HPBE_0000093501-mRNA-1"/>
    </source>
</evidence>
<dbReference type="EMBL" id="UZAH01000858">
    <property type="protein sequence ID" value="VDO19318.1"/>
    <property type="molecule type" value="Genomic_DNA"/>
</dbReference>
<reference evidence="5" key="2">
    <citation type="submission" date="2019-09" db="UniProtKB">
        <authorList>
            <consortium name="WormBaseParasite"/>
        </authorList>
    </citation>
    <scope>IDENTIFICATION</scope>
</reference>